<dbReference type="GO" id="GO:0031298">
    <property type="term" value="C:replication fork protection complex"/>
    <property type="evidence" value="ECO:0007669"/>
    <property type="project" value="TreeGrafter"/>
</dbReference>
<dbReference type="PANTHER" id="PTHR22940:SF4">
    <property type="entry name" value="PROTEIN TIMELESS HOMOLOG"/>
    <property type="match status" value="1"/>
</dbReference>
<dbReference type="PANTHER" id="PTHR22940">
    <property type="entry name" value="TIMEOUT/TIMELESS-2"/>
    <property type="match status" value="1"/>
</dbReference>
<feature type="region of interest" description="Disordered" evidence="4">
    <location>
        <begin position="1325"/>
        <end position="1392"/>
    </location>
</feature>
<keyword evidence="2" id="KW-0539">Nucleus</keyword>
<feature type="compositionally biased region" description="Gly residues" evidence="4">
    <location>
        <begin position="1003"/>
        <end position="1012"/>
    </location>
</feature>
<feature type="compositionally biased region" description="Gly residues" evidence="4">
    <location>
        <begin position="1353"/>
        <end position="1364"/>
    </location>
</feature>
<dbReference type="EMBL" id="BDRX01000042">
    <property type="protein sequence ID" value="GBF93528.1"/>
    <property type="molecule type" value="Genomic_DNA"/>
</dbReference>
<feature type="compositionally biased region" description="Acidic residues" evidence="4">
    <location>
        <begin position="1325"/>
        <end position="1334"/>
    </location>
</feature>
<evidence type="ECO:0000256" key="2">
    <source>
        <dbReference type="ARBA" id="ARBA00023242"/>
    </source>
</evidence>
<feature type="region of interest" description="Disordered" evidence="4">
    <location>
        <begin position="583"/>
        <end position="674"/>
    </location>
</feature>
<accession>A0A2V0P0Y2</accession>
<reference evidence="6 7" key="1">
    <citation type="journal article" date="2018" name="Sci. Rep.">
        <title>Raphidocelis subcapitata (=Pseudokirchneriella subcapitata) provides an insight into genome evolution and environmental adaptations in the Sphaeropleales.</title>
        <authorList>
            <person name="Suzuki S."/>
            <person name="Yamaguchi H."/>
            <person name="Nakajima N."/>
            <person name="Kawachi M."/>
        </authorList>
    </citation>
    <scope>NUCLEOTIDE SEQUENCE [LARGE SCALE GENOMIC DNA]</scope>
    <source>
        <strain evidence="6 7">NIES-35</strain>
    </source>
</reference>
<dbReference type="Pfam" id="PF04821">
    <property type="entry name" value="TIMELESS"/>
    <property type="match status" value="1"/>
</dbReference>
<feature type="region of interest" description="Disordered" evidence="4">
    <location>
        <begin position="1166"/>
        <end position="1186"/>
    </location>
</feature>
<evidence type="ECO:0000256" key="1">
    <source>
        <dbReference type="ARBA" id="ARBA00004123"/>
    </source>
</evidence>
<dbReference type="InterPro" id="IPR006906">
    <property type="entry name" value="Timeless_N"/>
</dbReference>
<evidence type="ECO:0000313" key="6">
    <source>
        <dbReference type="EMBL" id="GBF93528.1"/>
    </source>
</evidence>
<feature type="region of interest" description="Disordered" evidence="4">
    <location>
        <begin position="1439"/>
        <end position="1466"/>
    </location>
</feature>
<feature type="compositionally biased region" description="Basic and acidic residues" evidence="4">
    <location>
        <begin position="1782"/>
        <end position="1791"/>
    </location>
</feature>
<feature type="compositionally biased region" description="Low complexity" evidence="4">
    <location>
        <begin position="288"/>
        <end position="299"/>
    </location>
</feature>
<feature type="compositionally biased region" description="Low complexity" evidence="4">
    <location>
        <begin position="691"/>
        <end position="700"/>
    </location>
</feature>
<evidence type="ECO:0000256" key="4">
    <source>
        <dbReference type="SAM" id="MobiDB-lite"/>
    </source>
</evidence>
<protein>
    <recommendedName>
        <fullName evidence="5">Timeless N-terminal domain-containing protein</fullName>
    </recommendedName>
</protein>
<feature type="compositionally biased region" description="Basic and acidic residues" evidence="4">
    <location>
        <begin position="1809"/>
        <end position="1820"/>
    </location>
</feature>
<organism evidence="6 7">
    <name type="scientific">Raphidocelis subcapitata</name>
    <dbReference type="NCBI Taxonomy" id="307507"/>
    <lineage>
        <taxon>Eukaryota</taxon>
        <taxon>Viridiplantae</taxon>
        <taxon>Chlorophyta</taxon>
        <taxon>core chlorophytes</taxon>
        <taxon>Chlorophyceae</taxon>
        <taxon>CS clade</taxon>
        <taxon>Sphaeropleales</taxon>
        <taxon>Selenastraceae</taxon>
        <taxon>Raphidocelis</taxon>
    </lineage>
</organism>
<keyword evidence="3" id="KW-0131">Cell cycle</keyword>
<feature type="domain" description="Timeless N-terminal" evidence="5">
    <location>
        <begin position="43"/>
        <end position="311"/>
    </location>
</feature>
<feature type="compositionally biased region" description="Basic residues" evidence="4">
    <location>
        <begin position="1246"/>
        <end position="1259"/>
    </location>
</feature>
<feature type="compositionally biased region" description="Basic residues" evidence="4">
    <location>
        <begin position="1651"/>
        <end position="1662"/>
    </location>
</feature>
<feature type="region of interest" description="Disordered" evidence="4">
    <location>
        <begin position="691"/>
        <end position="747"/>
    </location>
</feature>
<feature type="compositionally biased region" description="Low complexity" evidence="4">
    <location>
        <begin position="1343"/>
        <end position="1352"/>
    </location>
</feature>
<keyword evidence="7" id="KW-1185">Reference proteome</keyword>
<feature type="compositionally biased region" description="Acidic residues" evidence="4">
    <location>
        <begin position="1013"/>
        <end position="1024"/>
    </location>
</feature>
<comment type="caution">
    <text evidence="6">The sequence shown here is derived from an EMBL/GenBank/DDBJ whole genome shotgun (WGS) entry which is preliminary data.</text>
</comment>
<feature type="compositionally biased region" description="Low complexity" evidence="4">
    <location>
        <begin position="1720"/>
        <end position="1742"/>
    </location>
</feature>
<feature type="region of interest" description="Disordered" evidence="4">
    <location>
        <begin position="985"/>
        <end position="1052"/>
    </location>
</feature>
<dbReference type="Proteomes" id="UP000247498">
    <property type="component" value="Unassembled WGS sequence"/>
</dbReference>
<feature type="compositionally biased region" description="Low complexity" evidence="4">
    <location>
        <begin position="604"/>
        <end position="631"/>
    </location>
</feature>
<dbReference type="InterPro" id="IPR044998">
    <property type="entry name" value="Timeless"/>
</dbReference>
<dbReference type="GO" id="GO:0003677">
    <property type="term" value="F:DNA binding"/>
    <property type="evidence" value="ECO:0007669"/>
    <property type="project" value="TreeGrafter"/>
</dbReference>
<feature type="compositionally biased region" description="Low complexity" evidence="4">
    <location>
        <begin position="1451"/>
        <end position="1466"/>
    </location>
</feature>
<feature type="region of interest" description="Disordered" evidence="4">
    <location>
        <begin position="288"/>
        <end position="308"/>
    </location>
</feature>
<evidence type="ECO:0000313" key="7">
    <source>
        <dbReference type="Proteomes" id="UP000247498"/>
    </source>
</evidence>
<name>A0A2V0P0Y2_9CHLO</name>
<feature type="compositionally biased region" description="Low complexity" evidence="4">
    <location>
        <begin position="715"/>
        <end position="742"/>
    </location>
</feature>
<proteinExistence type="predicted"/>
<evidence type="ECO:0000256" key="3">
    <source>
        <dbReference type="ARBA" id="ARBA00023306"/>
    </source>
</evidence>
<feature type="compositionally biased region" description="Low complexity" evidence="4">
    <location>
        <begin position="641"/>
        <end position="656"/>
    </location>
</feature>
<feature type="compositionally biased region" description="Basic residues" evidence="4">
    <location>
        <begin position="1684"/>
        <end position="1702"/>
    </location>
</feature>
<feature type="compositionally biased region" description="Acidic residues" evidence="4">
    <location>
        <begin position="771"/>
        <end position="782"/>
    </location>
</feature>
<dbReference type="InParanoid" id="A0A2V0P0Y2"/>
<sequence>MEEDFYEDDFYGEEEQPSFDLDLLLSVAGGLGRFVSTEDGRRVYEKDPDCLACLKDLQRFLRRDDPDNRDAFFKLGELTLAASHLVPLLVTYPEDEGLAFNALKVLTFMTMPVDYYTHEPLTQLRYARDIKAAFLNRDALAAVIALTAGPLSRHPRMSDEDHLTVQLVITFVRNLLAVPDPPPTEAKGGRLARMQARGGAAGDGLLRLLLDESALELVALVAGHASERPFKSDAPLLLDVLHEVFRGLSPADVASASDDNAARAAASDAAAARAAASDAAARAAAARPAQARAAKAPPASLRHGRFKSTLVTRHSDSARVTFTRVNAAGGAPAAAAAGGPATAAAIGTKVPEPPTRAPPQPLLLRLRGFAEQLLEGPYNVLMGQLRTELEPGLGISRLEAPDFVKWMGLAAWATAYVRAKEESALRERGGRRAPAGSPSPFGCLGATMGWETFRLAHKIWVEQSEVSGGRRNESKDWPLQHASTRLLRELLGALDLAERAGTDDDRRASERLARRLLHDDMKESGLLPVLSKLIRRFSERNEPRSAAAVLAEAVHLTLRLYDRLVAKEGGKFYVRARRAGGGRRRKLRDAADPEEAAEGGEGGAAAAAEPAAAGAEAGEGAAAAAAATPEAGDGGDGGAGAAPSARASPEAPAAARGGDGGAEEGPGPAEAAAAAGTDAAAAAAAAGAGAGADAAPAEGGASREGSISPEPPAVPASAAAAAQRALEAQRAASEEPAASAAAPERDAEGDALLTGEGLAAGARWRERAPLEELDEEGEEEDGEGRGAAYAEVALDVKKRVRQELAVPAVVHFYLWLLQGFDTANGAALNHALCSFLWRLVLPEHLNLEPMLYQLSALRLFHRALADASLRGRPECKEFLMLATRVTRGLFARLVPQQQAQAAAVAAGDGGADGAARRLAFEEGGEGGEAGGDEAGGDEAGARAALAKEAAASMLFVDLLFWSSCREVEAMREDYHLNDTLTVGAEPGGKRGRGAARGRAEGLPGFGGTGWGDDAGDAGEAEGEDWGAAAGGGGGDEEGRTGAGGARAPRQRKALAPLLNPAGEEKLKRLFEGMCADKDNLERLAAALGASSLGPPQVSRELRRLGLRFGLLPDWLVPRLAELWTAHRGKGAKGDDLAAVAAELPGGWQAKQIRKLLRTHGLLGAARRRGGGDGGASDDGGWASDLEGGDPLLEADRSLMEDLYARHLADDDYLDKIVADLPASLSADAASVLATLRFLGIDARPPPGKRRARPAPRRRRDGGGGGGGRVRAAARDVVPGVDRRLLSELWASHRGEADALNLIAMELGCGAMQVRKMLRKWKIEEDASDDDDGSGSDDGGNGSDSGPESAGASEDGGSGDEAGGSDGERGVRKRTRRPEGGRGASQRAPVDEERLRELHAQFKDSDDCLERIAERLPVPCSHKQLQRWLRRAGVAVARRGVRGGSAKKAKAARGTPGARPARPGGALTPGLAARAAAAAAAPSAGAVPEPQPAALLGFLEAVQRAHVPGSRWLSAGGAVEWVLSKLSAAEAVWTALSGSGAALQDYALAPSGDADLDFFCTDWSNELLAAAGIRNDDGDYFKIPVRGGAEWRQRVRDALATALSKVGTDEASEALAALRLEERAAAEAEAAARAREAEEDAEVAAALFKATKKKAGGGARKRRSADGGGSGGGGGGDGEGDSAARRGKRAKGGKGTGGRRRTAARGDASDPDGWQSDRGGASQSASLGAAAASDSATAEPTASGADSEPLDGPSAPDGGPGDFGIEPDSQPLMVRGGAAARLRAAEAARLPDSEPLFEPDEEAGGGGPKSKKEERKEEKRSRLSAAKRGALEEISRRRSSHQQQQQQQQQQRPKARARPVLEDSDGEAGGGGSDSGTAPPRDQSGGGGSDGDEGRAEGGGRRIKRLRLQPGSRSGAGPAAADDGDAATAAGRGEGVEDDLADF</sequence>
<comment type="subcellular location">
    <subcellularLocation>
        <location evidence="1">Nucleus</location>
    </subcellularLocation>
</comment>
<feature type="compositionally biased region" description="Basic residues" evidence="4">
    <location>
        <begin position="1439"/>
        <end position="1450"/>
    </location>
</feature>
<evidence type="ECO:0000259" key="5">
    <source>
        <dbReference type="Pfam" id="PF04821"/>
    </source>
</evidence>
<dbReference type="GO" id="GO:0006281">
    <property type="term" value="P:DNA repair"/>
    <property type="evidence" value="ECO:0007669"/>
    <property type="project" value="TreeGrafter"/>
</dbReference>
<dbReference type="STRING" id="307507.A0A2V0P0Y2"/>
<feature type="region of interest" description="Disordered" evidence="4">
    <location>
        <begin position="764"/>
        <end position="786"/>
    </location>
</feature>
<feature type="compositionally biased region" description="Gly residues" evidence="4">
    <location>
        <begin position="1665"/>
        <end position="1676"/>
    </location>
</feature>
<feature type="region of interest" description="Disordered" evidence="4">
    <location>
        <begin position="1242"/>
        <end position="1273"/>
    </location>
</feature>
<feature type="region of interest" description="Disordered" evidence="4">
    <location>
        <begin position="1651"/>
        <end position="1942"/>
    </location>
</feature>
<feature type="compositionally biased region" description="Low complexity" evidence="4">
    <location>
        <begin position="665"/>
        <end position="674"/>
    </location>
</feature>
<feature type="compositionally biased region" description="Low complexity" evidence="4">
    <location>
        <begin position="1909"/>
        <end position="1930"/>
    </location>
</feature>
<feature type="compositionally biased region" description="Low complexity" evidence="4">
    <location>
        <begin position="1841"/>
        <end position="1850"/>
    </location>
</feature>
<dbReference type="GO" id="GO:0000076">
    <property type="term" value="P:DNA replication checkpoint signaling"/>
    <property type="evidence" value="ECO:0007669"/>
    <property type="project" value="TreeGrafter"/>
</dbReference>
<dbReference type="GO" id="GO:0043111">
    <property type="term" value="P:replication fork arrest"/>
    <property type="evidence" value="ECO:0007669"/>
    <property type="project" value="TreeGrafter"/>
</dbReference>
<dbReference type="OrthoDB" id="310853at2759"/>
<gene>
    <name evidence="6" type="ORF">Rsub_06248</name>
</gene>